<organism evidence="2 3">
    <name type="scientific">Rhizobium grahamii</name>
    <dbReference type="NCBI Taxonomy" id="1120045"/>
    <lineage>
        <taxon>Bacteria</taxon>
        <taxon>Pseudomonadati</taxon>
        <taxon>Pseudomonadota</taxon>
        <taxon>Alphaproteobacteria</taxon>
        <taxon>Hyphomicrobiales</taxon>
        <taxon>Rhizobiaceae</taxon>
        <taxon>Rhizobium/Agrobacterium group</taxon>
        <taxon>Rhizobium</taxon>
    </lineage>
</organism>
<protein>
    <submittedName>
        <fullName evidence="2">Uncharacterized protein</fullName>
    </submittedName>
</protein>
<dbReference type="AlphaFoldDB" id="A0A370KQQ3"/>
<dbReference type="Proteomes" id="UP000254939">
    <property type="component" value="Unassembled WGS sequence"/>
</dbReference>
<keyword evidence="1" id="KW-0472">Membrane</keyword>
<feature type="transmembrane region" description="Helical" evidence="1">
    <location>
        <begin position="16"/>
        <end position="37"/>
    </location>
</feature>
<name>A0A370KQQ3_9HYPH</name>
<keyword evidence="1" id="KW-1133">Transmembrane helix</keyword>
<accession>A0A370KQQ3</accession>
<evidence type="ECO:0000313" key="3">
    <source>
        <dbReference type="Proteomes" id="UP000254939"/>
    </source>
</evidence>
<proteinExistence type="predicted"/>
<sequence length="163" mass="18213">MISERLKAARPSLSELFIGALLWGAQMLTSAMAALYLRNGMETAHVRDLAILYFVGGLLAWPFMLPLGRFFAHQRSLETRFAAFFVALAAGTILMTAFLFAMDYRVFYSAWHAPFGSLTWVFQFAFTGASAVYQFAVLGLRLFLPLGLLCLFGTSFALAKRMR</sequence>
<reference evidence="2 3" key="1">
    <citation type="submission" date="2017-03" db="EMBL/GenBank/DDBJ databases">
        <title>Genome analysis of Rhizobial strains effectives or ineffectives for nitrogen fixation isolated from bean seeds.</title>
        <authorList>
            <person name="Peralta H."/>
            <person name="Aguilar-Vera A."/>
            <person name="Mora Y."/>
            <person name="Vargas-Lagunas C."/>
            <person name="Girard L."/>
            <person name="Mora J."/>
        </authorList>
    </citation>
    <scope>NUCLEOTIDE SEQUENCE [LARGE SCALE GENOMIC DNA]</scope>
    <source>
        <strain evidence="2 3">CCGM3</strain>
    </source>
</reference>
<dbReference type="EMBL" id="NAAC01000011">
    <property type="protein sequence ID" value="RDJ12123.1"/>
    <property type="molecule type" value="Genomic_DNA"/>
</dbReference>
<comment type="caution">
    <text evidence="2">The sequence shown here is derived from an EMBL/GenBank/DDBJ whole genome shotgun (WGS) entry which is preliminary data.</text>
</comment>
<evidence type="ECO:0000313" key="2">
    <source>
        <dbReference type="EMBL" id="RDJ12123.1"/>
    </source>
</evidence>
<keyword evidence="1" id="KW-0812">Transmembrane</keyword>
<feature type="transmembrane region" description="Helical" evidence="1">
    <location>
        <begin position="142"/>
        <end position="159"/>
    </location>
</feature>
<feature type="transmembrane region" description="Helical" evidence="1">
    <location>
        <begin position="49"/>
        <end position="69"/>
    </location>
</feature>
<dbReference type="OrthoDB" id="8283003at2"/>
<gene>
    <name evidence="2" type="ORF">B5K06_10220</name>
</gene>
<feature type="transmembrane region" description="Helical" evidence="1">
    <location>
        <begin position="81"/>
        <end position="101"/>
    </location>
</feature>
<dbReference type="RefSeq" id="WP_114712788.1">
    <property type="nucleotide sequence ID" value="NZ_KZ857259.1"/>
</dbReference>
<evidence type="ECO:0000256" key="1">
    <source>
        <dbReference type="SAM" id="Phobius"/>
    </source>
</evidence>
<feature type="transmembrane region" description="Helical" evidence="1">
    <location>
        <begin position="113"/>
        <end position="136"/>
    </location>
</feature>